<dbReference type="SMART" id="SM00924">
    <property type="entry name" value="MgtE_N"/>
    <property type="match status" value="1"/>
</dbReference>
<dbReference type="CDD" id="cd04606">
    <property type="entry name" value="CBS_pair_Mg_transporter"/>
    <property type="match status" value="1"/>
</dbReference>
<accession>A0A2I0QZV4</accession>
<dbReference type="AlphaFoldDB" id="A0A2I0QZV4"/>
<feature type="domain" description="Magnesium transporter MgtE intracellular" evidence="1">
    <location>
        <begin position="31"/>
        <end position="136"/>
    </location>
</feature>
<dbReference type="InterPro" id="IPR000644">
    <property type="entry name" value="CBS_dom"/>
</dbReference>
<evidence type="ECO:0000313" key="2">
    <source>
        <dbReference type="EMBL" id="PKR79847.1"/>
    </source>
</evidence>
<comment type="caution">
    <text evidence="2">The sequence shown here is derived from an EMBL/GenBank/DDBJ whole genome shotgun (WGS) entry which is preliminary data.</text>
</comment>
<evidence type="ECO:0000313" key="3">
    <source>
        <dbReference type="Proteomes" id="UP000236654"/>
    </source>
</evidence>
<evidence type="ECO:0000259" key="1">
    <source>
        <dbReference type="SMART" id="SM00924"/>
    </source>
</evidence>
<name>A0A2I0QZV4_9FLAO</name>
<dbReference type="OrthoDB" id="9790355at2"/>
<reference evidence="2 3" key="1">
    <citation type="submission" date="2017-12" db="EMBL/GenBank/DDBJ databases">
        <title>The draft genome sequence of Brumimicrobium saltpan LHR20.</title>
        <authorList>
            <person name="Do Z.-J."/>
            <person name="Luo H.-R."/>
        </authorList>
    </citation>
    <scope>NUCLEOTIDE SEQUENCE [LARGE SCALE GENOMIC DNA]</scope>
    <source>
        <strain evidence="2 3">LHR20</strain>
    </source>
</reference>
<dbReference type="Gene3D" id="3.10.580.10">
    <property type="entry name" value="CBS-domain"/>
    <property type="match status" value="1"/>
</dbReference>
<keyword evidence="3" id="KW-1185">Reference proteome</keyword>
<dbReference type="EMBL" id="PJNI01000017">
    <property type="protein sequence ID" value="PKR79847.1"/>
    <property type="molecule type" value="Genomic_DNA"/>
</dbReference>
<protein>
    <recommendedName>
        <fullName evidence="1">Magnesium transporter MgtE intracellular domain-containing protein</fullName>
    </recommendedName>
</protein>
<dbReference type="Gene3D" id="1.25.60.10">
    <property type="entry name" value="MgtE N-terminal domain-like"/>
    <property type="match status" value="1"/>
</dbReference>
<dbReference type="GO" id="GO:0015095">
    <property type="term" value="F:magnesium ion transmembrane transporter activity"/>
    <property type="evidence" value="ECO:0007669"/>
    <property type="project" value="InterPro"/>
</dbReference>
<sequence length="246" mass="28282">MDRRKEKLRKDVLALLNSKQWKALKLRVKNVEAFDLAELFEDLLTRDKIVVFRLLNNEKTKSVFKLLSLEHQHEIIEGLAENAHKIAQLLNDIQPDDRTAFLSELPSEIAQQLIQHLSLGQRKITNQLLGYPKDSIGRLMTTAYVAVRPNFTVDDTFKHIRRYGQNSETINVIYVVDEQWRLIDDLKIKSLLLADPQKQIAELIDDNFIALNAKEDQEVAIKVFKDYDRVALPVIGDDGVLIGIVT</sequence>
<dbReference type="SUPFAM" id="SSF54631">
    <property type="entry name" value="CBS-domain pair"/>
    <property type="match status" value="1"/>
</dbReference>
<gene>
    <name evidence="2" type="ORF">CW751_12885</name>
</gene>
<dbReference type="Pfam" id="PF03448">
    <property type="entry name" value="MgtE_N"/>
    <property type="match status" value="1"/>
</dbReference>
<dbReference type="InterPro" id="IPR038076">
    <property type="entry name" value="MgtE_N_sf"/>
</dbReference>
<dbReference type="PANTHER" id="PTHR43773">
    <property type="entry name" value="MAGNESIUM TRANSPORTER MGTE"/>
    <property type="match status" value="1"/>
</dbReference>
<dbReference type="PANTHER" id="PTHR43773:SF1">
    <property type="entry name" value="MAGNESIUM TRANSPORTER MGTE"/>
    <property type="match status" value="1"/>
</dbReference>
<dbReference type="InterPro" id="IPR006669">
    <property type="entry name" value="MgtE_transporter"/>
</dbReference>
<dbReference type="SUPFAM" id="SSF158791">
    <property type="entry name" value="MgtE N-terminal domain-like"/>
    <property type="match status" value="1"/>
</dbReference>
<dbReference type="RefSeq" id="WP_101335443.1">
    <property type="nucleotide sequence ID" value="NZ_PJNI01000017.1"/>
</dbReference>
<organism evidence="2 3">
    <name type="scientific">Brumimicrobium salinarum</name>
    <dbReference type="NCBI Taxonomy" id="2058658"/>
    <lineage>
        <taxon>Bacteria</taxon>
        <taxon>Pseudomonadati</taxon>
        <taxon>Bacteroidota</taxon>
        <taxon>Flavobacteriia</taxon>
        <taxon>Flavobacteriales</taxon>
        <taxon>Crocinitomicaceae</taxon>
        <taxon>Brumimicrobium</taxon>
    </lineage>
</organism>
<dbReference type="GO" id="GO:0016020">
    <property type="term" value="C:membrane"/>
    <property type="evidence" value="ECO:0007669"/>
    <property type="project" value="InterPro"/>
</dbReference>
<dbReference type="InterPro" id="IPR046342">
    <property type="entry name" value="CBS_dom_sf"/>
</dbReference>
<proteinExistence type="predicted"/>
<dbReference type="Proteomes" id="UP000236654">
    <property type="component" value="Unassembled WGS sequence"/>
</dbReference>
<dbReference type="Pfam" id="PF00571">
    <property type="entry name" value="CBS"/>
    <property type="match status" value="2"/>
</dbReference>
<dbReference type="InterPro" id="IPR006668">
    <property type="entry name" value="Mg_transptr_MgtE_intracell_dom"/>
</dbReference>